<protein>
    <submittedName>
        <fullName evidence="3">Rab-GTPase-TBC domain-containing protein</fullName>
    </submittedName>
</protein>
<dbReference type="STRING" id="988480.A0A075ATN1"/>
<dbReference type="Gene3D" id="1.10.8.270">
    <property type="entry name" value="putative rabgap domain of human tbc1 domain family member 14 like domains"/>
    <property type="match status" value="1"/>
</dbReference>
<keyword evidence="1" id="KW-0343">GTPase activation</keyword>
<accession>A0A075ATN1</accession>
<evidence type="ECO:0000313" key="3">
    <source>
        <dbReference type="EMBL" id="EPZ33636.1"/>
    </source>
</evidence>
<evidence type="ECO:0000313" key="4">
    <source>
        <dbReference type="Proteomes" id="UP000030755"/>
    </source>
</evidence>
<dbReference type="SUPFAM" id="SSF47923">
    <property type="entry name" value="Ypt/Rab-GAP domain of gyp1p"/>
    <property type="match status" value="2"/>
</dbReference>
<dbReference type="Proteomes" id="UP000030755">
    <property type="component" value="Unassembled WGS sequence"/>
</dbReference>
<dbReference type="GO" id="GO:0005096">
    <property type="term" value="F:GTPase activator activity"/>
    <property type="evidence" value="ECO:0007669"/>
    <property type="project" value="UniProtKB-KW"/>
</dbReference>
<dbReference type="AlphaFoldDB" id="A0A075ATN1"/>
<proteinExistence type="predicted"/>
<dbReference type="PROSITE" id="PS50086">
    <property type="entry name" value="TBC_RABGAP"/>
    <property type="match status" value="1"/>
</dbReference>
<dbReference type="InterPro" id="IPR035969">
    <property type="entry name" value="Rab-GAP_TBC_sf"/>
</dbReference>
<feature type="domain" description="Rab-GAP TBC" evidence="2">
    <location>
        <begin position="161"/>
        <end position="375"/>
    </location>
</feature>
<evidence type="ECO:0000256" key="1">
    <source>
        <dbReference type="ARBA" id="ARBA00022468"/>
    </source>
</evidence>
<dbReference type="OrthoDB" id="10264062at2759"/>
<dbReference type="InterPro" id="IPR000195">
    <property type="entry name" value="Rab-GAP-TBC_dom"/>
</dbReference>
<sequence length="408" mass="48660">MLKPDLKELYWKETKENADPIIIPLDQIWTMYCMITDGNVEILFKDNKKHKLMFYSDEDSIRSWSGSLPQEWLAKTVIGEYVDPKPKNLWENVDPFVQERVGIYLRAFPKLQSLLETWLVIRIDILEEHRTQFTVNEVPEGYSHITLNNSSPIGLSHLLKGIDKEAKLIVWKEIRKRQVKETVKVNRLVYETMKNKWIEEIQKEVPDNFYKDTKHRIEKDVIRTDRHIEFKDLALYNKTNIPSDVVGMTDDDYSICLRDVLMTFVTYNPHHGYVQGMSDLLSPIVYAVQSEVEIFWCFCSWMNQNNFSRDQETMQHHLDKVTHIVSLVDPQLHNHFERIGASHYFFCFRWLLVWFKREFDFHDVLYLWEIIWSHHSHDFVYFIASAILVNNRLALLLKPGFDECLRVN</sequence>
<dbReference type="PANTHER" id="PTHR22957:SF502">
    <property type="entry name" value="SMALL G PROTEIN SIGNALING MODULATOR 2-RELATED"/>
    <property type="match status" value="1"/>
</dbReference>
<dbReference type="HOGENOM" id="CLU_674651_0_0_1"/>
<evidence type="ECO:0000259" key="2">
    <source>
        <dbReference type="PROSITE" id="PS50086"/>
    </source>
</evidence>
<name>A0A075ATN1_ROZAC</name>
<dbReference type="Pfam" id="PF00566">
    <property type="entry name" value="RabGAP-TBC"/>
    <property type="match status" value="1"/>
</dbReference>
<dbReference type="EMBL" id="KE561047">
    <property type="protein sequence ID" value="EPZ33636.1"/>
    <property type="molecule type" value="Genomic_DNA"/>
</dbReference>
<keyword evidence="4" id="KW-1185">Reference proteome</keyword>
<dbReference type="Gene3D" id="1.10.472.80">
    <property type="entry name" value="Ypt/Rab-GAP domain of gyp1p, domain 3"/>
    <property type="match status" value="1"/>
</dbReference>
<dbReference type="SMART" id="SM00164">
    <property type="entry name" value="TBC"/>
    <property type="match status" value="1"/>
</dbReference>
<gene>
    <name evidence="3" type="ORF">O9G_000411</name>
</gene>
<dbReference type="PANTHER" id="PTHR22957">
    <property type="entry name" value="TBC1 DOMAIN FAMILY MEMBER GTPASE-ACTIVATING PROTEIN"/>
    <property type="match status" value="1"/>
</dbReference>
<reference evidence="3 4" key="1">
    <citation type="journal article" date="2013" name="Curr. Biol.">
        <title>Shared signatures of parasitism and phylogenomics unite Cryptomycota and microsporidia.</title>
        <authorList>
            <person name="James T.Y."/>
            <person name="Pelin A."/>
            <person name="Bonen L."/>
            <person name="Ahrendt S."/>
            <person name="Sain D."/>
            <person name="Corradi N."/>
            <person name="Stajich J.E."/>
        </authorList>
    </citation>
    <scope>NUCLEOTIDE SEQUENCE [LARGE SCALE GENOMIC DNA]</scope>
    <source>
        <strain evidence="3 4">CSF55</strain>
    </source>
</reference>
<organism evidence="3 4">
    <name type="scientific">Rozella allomycis (strain CSF55)</name>
    <dbReference type="NCBI Taxonomy" id="988480"/>
    <lineage>
        <taxon>Eukaryota</taxon>
        <taxon>Fungi</taxon>
        <taxon>Fungi incertae sedis</taxon>
        <taxon>Cryptomycota</taxon>
        <taxon>Cryptomycota incertae sedis</taxon>
        <taxon>Rozella</taxon>
    </lineage>
</organism>